<name>A0A0D1JAN1_9MYCO</name>
<dbReference type="PATRIC" id="fig|280871.6.peg.346"/>
<gene>
    <name evidence="2" type="ORF">TL10_01700</name>
</gene>
<dbReference type="OrthoDB" id="4556498at2"/>
<sequence>MKAAHFGDESRASRMQSLLAHALIYVLAVAIPIRVAAWFGLLTGINTFVAIALLTCWGTALFHRHRDHLCTRCMEEVPVDAPSRAQRRRRSLRFFHFATTLPATLVMVVILAGPAIFDVATEGTVTRAYFVPGDIWTFALIYSAWQHHRLRPWCPYCRPWDEGGDQEPAPDPTLFGTKTRG</sequence>
<reference evidence="2 3" key="1">
    <citation type="submission" date="2015-01" db="EMBL/GenBank/DDBJ databases">
        <title>Genome sequence of Mycobacterium llatzerense and Mycobacterium immunogenum recovered from brain abscess.</title>
        <authorList>
            <person name="Greninger A.L."/>
            <person name="Langelier C."/>
            <person name="Cunningham G."/>
            <person name="Chiu C.Y."/>
            <person name="Miller S."/>
        </authorList>
    </citation>
    <scope>NUCLEOTIDE SEQUENCE [LARGE SCALE GENOMIC DNA]</scope>
    <source>
        <strain evidence="2 3">CLUC14</strain>
    </source>
</reference>
<dbReference type="Proteomes" id="UP000032221">
    <property type="component" value="Unassembled WGS sequence"/>
</dbReference>
<dbReference type="EMBL" id="JXST01000002">
    <property type="protein sequence ID" value="KIU18573.1"/>
    <property type="molecule type" value="Genomic_DNA"/>
</dbReference>
<dbReference type="RefSeq" id="WP_043984268.1">
    <property type="nucleotide sequence ID" value="NZ_JXST01000002.1"/>
</dbReference>
<protein>
    <submittedName>
        <fullName evidence="2">Uncharacterized protein</fullName>
    </submittedName>
</protein>
<accession>A0A0D1JAN1</accession>
<keyword evidence="1" id="KW-0812">Transmembrane</keyword>
<feature type="transmembrane region" description="Helical" evidence="1">
    <location>
        <begin position="45"/>
        <end position="62"/>
    </location>
</feature>
<organism evidence="2 3">
    <name type="scientific">Mycolicibacterium llatzerense</name>
    <dbReference type="NCBI Taxonomy" id="280871"/>
    <lineage>
        <taxon>Bacteria</taxon>
        <taxon>Bacillati</taxon>
        <taxon>Actinomycetota</taxon>
        <taxon>Actinomycetes</taxon>
        <taxon>Mycobacteriales</taxon>
        <taxon>Mycobacteriaceae</taxon>
        <taxon>Mycolicibacterium</taxon>
    </lineage>
</organism>
<feature type="transmembrane region" description="Helical" evidence="1">
    <location>
        <begin position="94"/>
        <end position="117"/>
    </location>
</feature>
<evidence type="ECO:0000313" key="2">
    <source>
        <dbReference type="EMBL" id="KIU18573.1"/>
    </source>
</evidence>
<keyword evidence="1" id="KW-0472">Membrane</keyword>
<keyword evidence="1" id="KW-1133">Transmembrane helix</keyword>
<feature type="transmembrane region" description="Helical" evidence="1">
    <location>
        <begin position="18"/>
        <end position="39"/>
    </location>
</feature>
<evidence type="ECO:0000256" key="1">
    <source>
        <dbReference type="SAM" id="Phobius"/>
    </source>
</evidence>
<dbReference type="AlphaFoldDB" id="A0A0D1JAN1"/>
<keyword evidence="3" id="KW-1185">Reference proteome</keyword>
<proteinExistence type="predicted"/>
<evidence type="ECO:0000313" key="3">
    <source>
        <dbReference type="Proteomes" id="UP000032221"/>
    </source>
</evidence>
<comment type="caution">
    <text evidence="2">The sequence shown here is derived from an EMBL/GenBank/DDBJ whole genome shotgun (WGS) entry which is preliminary data.</text>
</comment>
<feature type="transmembrane region" description="Helical" evidence="1">
    <location>
        <begin position="129"/>
        <end position="145"/>
    </location>
</feature>